<dbReference type="Proteomes" id="UP000229893">
    <property type="component" value="Unassembled WGS sequence"/>
</dbReference>
<name>A0A2H0N7Q2_9BACT</name>
<dbReference type="EMBL" id="PCWO01000028">
    <property type="protein sequence ID" value="PIR04923.1"/>
    <property type="molecule type" value="Genomic_DNA"/>
</dbReference>
<comment type="caution">
    <text evidence="1">The sequence shown here is derived from an EMBL/GenBank/DDBJ whole genome shotgun (WGS) entry which is preliminary data.</text>
</comment>
<gene>
    <name evidence="1" type="ORF">COV57_01790</name>
</gene>
<protein>
    <submittedName>
        <fullName evidence="1">Uncharacterized protein</fullName>
    </submittedName>
</protein>
<proteinExistence type="predicted"/>
<dbReference type="AlphaFoldDB" id="A0A2H0N7Q2"/>
<reference evidence="1 2" key="1">
    <citation type="submission" date="2017-09" db="EMBL/GenBank/DDBJ databases">
        <title>Depth-based differentiation of microbial function through sediment-hosted aquifers and enrichment of novel symbionts in the deep terrestrial subsurface.</title>
        <authorList>
            <person name="Probst A.J."/>
            <person name="Ladd B."/>
            <person name="Jarett J.K."/>
            <person name="Geller-Mcgrath D.E."/>
            <person name="Sieber C.M."/>
            <person name="Emerson J.B."/>
            <person name="Anantharaman K."/>
            <person name="Thomas B.C."/>
            <person name="Malmstrom R."/>
            <person name="Stieglmeier M."/>
            <person name="Klingl A."/>
            <person name="Woyke T."/>
            <person name="Ryan C.M."/>
            <person name="Banfield J.F."/>
        </authorList>
    </citation>
    <scope>NUCLEOTIDE SEQUENCE [LARGE SCALE GENOMIC DNA]</scope>
    <source>
        <strain evidence="1">CG11_big_fil_rev_8_21_14_0_20_35_14</strain>
    </source>
</reference>
<sequence>TAKLDINLTDNYVRPNLEFLVRQAEPYASEVGFGQSLDTYSGSITLQRAQQDYDLYTDLKDGDGNPLSTFMPAGSKGRMKIVEVYHTAPIQFVYNSNLASNFIASGMPVESFIPDTRFYVLPLFEDILRAQMLETAQRVRRSHYHYRIDGRNLRIYPT</sequence>
<organism evidence="1 2">
    <name type="scientific">Candidatus Liptonbacteria bacterium CG11_big_fil_rev_8_21_14_0_20_35_14</name>
    <dbReference type="NCBI Taxonomy" id="1974634"/>
    <lineage>
        <taxon>Bacteria</taxon>
        <taxon>Candidatus Liptoniibacteriota</taxon>
    </lineage>
</organism>
<evidence type="ECO:0000313" key="2">
    <source>
        <dbReference type="Proteomes" id="UP000229893"/>
    </source>
</evidence>
<evidence type="ECO:0000313" key="1">
    <source>
        <dbReference type="EMBL" id="PIR04923.1"/>
    </source>
</evidence>
<feature type="non-terminal residue" evidence="1">
    <location>
        <position position="1"/>
    </location>
</feature>
<accession>A0A2H0N7Q2</accession>
<feature type="non-terminal residue" evidence="1">
    <location>
        <position position="158"/>
    </location>
</feature>